<protein>
    <submittedName>
        <fullName evidence="2">Uncharacterized protein</fullName>
    </submittedName>
</protein>
<sequence length="175" mass="19687">MRYLKVVVQDRRQEGQADTVKLNFFQRDPDLPDELVHEAVALDRTADGAVDFQSTGDIDFDGATTLKDRRLLKNFANQALKLSWSNKGEVAARSIDLYVSRFNKAGMAVEVRTDFYQHKNSAGKDELVHSTTASDHNGAGILQPSGHDDQCELFDTVDEKAILALSKLYLEFNWH</sequence>
<gene>
    <name evidence="1" type="ORF">PSAN_17120</name>
    <name evidence="2" type="ORF">SAMN04490179_1063</name>
</gene>
<reference evidence="2 3" key="2">
    <citation type="submission" date="2016-10" db="EMBL/GenBank/DDBJ databases">
        <authorList>
            <person name="de Groot N.N."/>
        </authorList>
    </citation>
    <scope>NUCLEOTIDE SEQUENCE [LARGE SCALE GENOMIC DNA]</scope>
    <source>
        <strain evidence="2 3">BS2772</strain>
    </source>
</reference>
<evidence type="ECO:0000313" key="2">
    <source>
        <dbReference type="EMBL" id="SDM81560.1"/>
    </source>
</evidence>
<dbReference type="RefSeq" id="WP_083356269.1">
    <property type="nucleotide sequence ID" value="NZ_JXDI01000001.1"/>
</dbReference>
<keyword evidence="4" id="KW-1185">Reference proteome</keyword>
<dbReference type="OrthoDB" id="6994311at2"/>
<dbReference type="EMBL" id="LT629704">
    <property type="protein sequence ID" value="SDM81560.1"/>
    <property type="molecule type" value="Genomic_DNA"/>
</dbReference>
<evidence type="ECO:0000313" key="3">
    <source>
        <dbReference type="Proteomes" id="UP000182470"/>
    </source>
</evidence>
<dbReference type="Proteomes" id="UP000748067">
    <property type="component" value="Unassembled WGS sequence"/>
</dbReference>
<reference evidence="1 4" key="1">
    <citation type="submission" date="2015-01" db="EMBL/GenBank/DDBJ databases">
        <title>Genome Sequence of Pseudomonas antarctica CMS 35.</title>
        <authorList>
            <person name="Voget S."/>
            <person name="Chow J."/>
            <person name="Daniel R."/>
            <person name="Streit W."/>
        </authorList>
    </citation>
    <scope>NUCLEOTIDE SEQUENCE [LARGE SCALE GENOMIC DNA]</scope>
    <source>
        <strain evidence="1 4">CMS 35</strain>
    </source>
</reference>
<dbReference type="AlphaFoldDB" id="A0A1G9WAP2"/>
<dbReference type="Proteomes" id="UP000182470">
    <property type="component" value="Chromosome I"/>
</dbReference>
<accession>A0A1G9WAP2</accession>
<evidence type="ECO:0000313" key="1">
    <source>
        <dbReference type="EMBL" id="KAF2409307.1"/>
    </source>
</evidence>
<proteinExistence type="predicted"/>
<name>A0A1G9WAP2_9PSED</name>
<evidence type="ECO:0000313" key="4">
    <source>
        <dbReference type="Proteomes" id="UP000748067"/>
    </source>
</evidence>
<organism evidence="2 3">
    <name type="scientific">Pseudomonas antarctica</name>
    <dbReference type="NCBI Taxonomy" id="219572"/>
    <lineage>
        <taxon>Bacteria</taxon>
        <taxon>Pseudomonadati</taxon>
        <taxon>Pseudomonadota</taxon>
        <taxon>Gammaproteobacteria</taxon>
        <taxon>Pseudomonadales</taxon>
        <taxon>Pseudomonadaceae</taxon>
        <taxon>Pseudomonas</taxon>
    </lineage>
</organism>
<dbReference type="EMBL" id="JXDI01000001">
    <property type="protein sequence ID" value="KAF2409307.1"/>
    <property type="molecule type" value="Genomic_DNA"/>
</dbReference>